<keyword evidence="2" id="KW-1185">Reference proteome</keyword>
<accession>A0A1T5FRW5</accession>
<dbReference type="InterPro" id="IPR011008">
    <property type="entry name" value="Dimeric_a/b-barrel"/>
</dbReference>
<name>A0A1T5FRW5_9SPHN</name>
<dbReference type="PROSITE" id="PS51318">
    <property type="entry name" value="TAT"/>
    <property type="match status" value="1"/>
</dbReference>
<dbReference type="InterPro" id="IPR006311">
    <property type="entry name" value="TAT_signal"/>
</dbReference>
<dbReference type="OrthoDB" id="6369070at2"/>
<dbReference type="EMBL" id="FUYM01000010">
    <property type="protein sequence ID" value="SKB98925.1"/>
    <property type="molecule type" value="Genomic_DNA"/>
</dbReference>
<sequence length="281" mass="29758">MNEDRPGRYARRHLLAMGGMGLVSALATRSPAKAAVAAPPSVDGLRKSISLIVRKPPLTVEQFNGRWLGEHGPGSRKVPGLRGFVLGEVVADPGSRPDAPAGPALDGITESWQSAGIDRAVQARDNPLVRDWLAAAPTYIGAITIYATREHVFVPPVRGGLKVMTLISRKPGASHEDFVRHVLEVHGPLSRDVPGLGGYVLSEIVRSAGMPGIPPVPGLGEIDIIGTSWLPAEPGRGTADSPGRRAWLADGAAHFGRFVRYAMVEHVFIPPPDPSAPPAPR</sequence>
<dbReference type="SUPFAM" id="SSF54909">
    <property type="entry name" value="Dimeric alpha+beta barrel"/>
    <property type="match status" value="2"/>
</dbReference>
<gene>
    <name evidence="1" type="ORF">SAMN06295920_110166</name>
</gene>
<dbReference type="RefSeq" id="WP_079649962.1">
    <property type="nucleotide sequence ID" value="NZ_FUYM01000010.1"/>
</dbReference>
<dbReference type="AlphaFoldDB" id="A0A1T5FRW5"/>
<reference evidence="2" key="1">
    <citation type="submission" date="2017-02" db="EMBL/GenBank/DDBJ databases">
        <authorList>
            <person name="Varghese N."/>
            <person name="Submissions S."/>
        </authorList>
    </citation>
    <scope>NUCLEOTIDE SEQUENCE [LARGE SCALE GENOMIC DNA]</scope>
    <source>
        <strain evidence="2">UM2</strain>
    </source>
</reference>
<organism evidence="1 2">
    <name type="scientific">Rhizorhabdus histidinilytica</name>
    <dbReference type="NCBI Taxonomy" id="439228"/>
    <lineage>
        <taxon>Bacteria</taxon>
        <taxon>Pseudomonadati</taxon>
        <taxon>Pseudomonadota</taxon>
        <taxon>Alphaproteobacteria</taxon>
        <taxon>Sphingomonadales</taxon>
        <taxon>Sphingomonadaceae</taxon>
        <taxon>Rhizorhabdus</taxon>
    </lineage>
</organism>
<evidence type="ECO:0000313" key="2">
    <source>
        <dbReference type="Proteomes" id="UP000189818"/>
    </source>
</evidence>
<evidence type="ECO:0000313" key="1">
    <source>
        <dbReference type="EMBL" id="SKB98925.1"/>
    </source>
</evidence>
<proteinExistence type="predicted"/>
<protein>
    <submittedName>
        <fullName evidence="1">Methylmuconolactone methyl-isomerase</fullName>
    </submittedName>
</protein>
<dbReference type="Gene3D" id="3.30.70.100">
    <property type="match status" value="2"/>
</dbReference>
<dbReference type="Proteomes" id="UP000189818">
    <property type="component" value="Unassembled WGS sequence"/>
</dbReference>
<keyword evidence="1" id="KW-0413">Isomerase</keyword>
<dbReference type="STRING" id="439228.SAMN06295920_110166"/>
<dbReference type="GO" id="GO:0016853">
    <property type="term" value="F:isomerase activity"/>
    <property type="evidence" value="ECO:0007669"/>
    <property type="project" value="UniProtKB-KW"/>
</dbReference>